<comment type="catalytic activity">
    <reaction evidence="14 15">
        <text>2'-deoxyribonucleotide-(2'-deoxyribose 5'-phosphate)-2'-deoxyribonucleotide-DNA = a 3'-end 2'-deoxyribonucleotide-(2,3-dehydro-2,3-deoxyribose 5'-phosphate)-DNA + a 5'-end 5'-phospho-2'-deoxyribonucleoside-DNA + H(+)</text>
        <dbReference type="Rhea" id="RHEA:66592"/>
        <dbReference type="Rhea" id="RHEA-COMP:13180"/>
        <dbReference type="Rhea" id="RHEA-COMP:16897"/>
        <dbReference type="Rhea" id="RHEA-COMP:17067"/>
        <dbReference type="ChEBI" id="CHEBI:15378"/>
        <dbReference type="ChEBI" id="CHEBI:136412"/>
        <dbReference type="ChEBI" id="CHEBI:157695"/>
        <dbReference type="ChEBI" id="CHEBI:167181"/>
        <dbReference type="EC" id="4.2.99.18"/>
    </reaction>
</comment>
<dbReference type="PANTHER" id="PTHR22993:SF9">
    <property type="entry name" value="FORMAMIDOPYRIMIDINE-DNA GLYCOSYLASE"/>
    <property type="match status" value="1"/>
</dbReference>
<evidence type="ECO:0000256" key="2">
    <source>
        <dbReference type="ARBA" id="ARBA00009409"/>
    </source>
</evidence>
<sequence>MPELPEVETTRRGIAPHLVGLRVSRVLVRDRRLRWPIPEDLDVRLSGQRIEAVERRAKYLLVRAEAGTLIIHLGMSGSLRLVDAALPAGKHEHVDILLESGQALRYTDPRRFGAMLWSEDPLSHVLLASLGPEPLADEFDGDRLYRLSRGRSMAVKPFIMDNAVVVGVGNIYASEALFAAGIDPRRPAGNISRARYLKLGEEIRRILAMAIERGGTTLRDFVGGDGKPGYFQQELFVYGRGGEFCKTCGTTLREIRLGQRASVYCGRCQR</sequence>
<evidence type="ECO:0000256" key="9">
    <source>
        <dbReference type="ARBA" id="ARBA00023125"/>
    </source>
</evidence>
<evidence type="ECO:0000256" key="6">
    <source>
        <dbReference type="ARBA" id="ARBA00022771"/>
    </source>
</evidence>
<protein>
    <recommendedName>
        <fullName evidence="15">Formamidopyrimidine-DNA glycosylase</fullName>
        <shortName evidence="15">Fapy-DNA glycosylase</shortName>
        <ecNumber evidence="15">3.2.2.23</ecNumber>
    </recommendedName>
    <alternativeName>
        <fullName evidence="15">DNA-(apurinic or apyrimidinic site) lyase MutM</fullName>
        <shortName evidence="15">AP lyase MutM</shortName>
        <ecNumber evidence="15">4.2.99.18</ecNumber>
    </alternativeName>
</protein>
<dbReference type="CDD" id="cd08966">
    <property type="entry name" value="EcFpg-like_N"/>
    <property type="match status" value="1"/>
</dbReference>
<comment type="caution">
    <text evidence="18">The sequence shown here is derived from an EMBL/GenBank/DDBJ whole genome shotgun (WGS) entry which is preliminary data.</text>
</comment>
<evidence type="ECO:0000256" key="1">
    <source>
        <dbReference type="ARBA" id="ARBA00001668"/>
    </source>
</evidence>
<dbReference type="AlphaFoldDB" id="A0A061JUZ6"/>
<dbReference type="InterPro" id="IPR012319">
    <property type="entry name" value="FPG_cat"/>
</dbReference>
<dbReference type="PROSITE" id="PS51068">
    <property type="entry name" value="FPG_CAT"/>
    <property type="match status" value="1"/>
</dbReference>
<keyword evidence="10 15" id="KW-0234">DNA repair</keyword>
<dbReference type="NCBIfam" id="NF002211">
    <property type="entry name" value="PRK01103.1"/>
    <property type="match status" value="1"/>
</dbReference>
<dbReference type="RefSeq" id="WP_003297152.1">
    <property type="nucleotide sequence ID" value="NZ_KK020676.1"/>
</dbReference>
<dbReference type="InterPro" id="IPR015887">
    <property type="entry name" value="DNA_glyclase_Znf_dom_DNA_BS"/>
</dbReference>
<dbReference type="SUPFAM" id="SSF81624">
    <property type="entry name" value="N-terminal domain of MutM-like DNA repair proteins"/>
    <property type="match status" value="1"/>
</dbReference>
<dbReference type="GO" id="GO:0140078">
    <property type="term" value="F:class I DNA-(apurinic or apyrimidinic site) endonuclease activity"/>
    <property type="evidence" value="ECO:0007669"/>
    <property type="project" value="UniProtKB-EC"/>
</dbReference>
<evidence type="ECO:0000256" key="3">
    <source>
        <dbReference type="ARBA" id="ARBA00011245"/>
    </source>
</evidence>
<evidence type="ECO:0000256" key="12">
    <source>
        <dbReference type="ARBA" id="ARBA00023268"/>
    </source>
</evidence>
<evidence type="ECO:0000313" key="19">
    <source>
        <dbReference type="Proteomes" id="UP000026923"/>
    </source>
</evidence>
<evidence type="ECO:0000256" key="14">
    <source>
        <dbReference type="ARBA" id="ARBA00044632"/>
    </source>
</evidence>
<dbReference type="EC" id="4.2.99.18" evidence="15"/>
<keyword evidence="6 15" id="KW-0863">Zinc-finger</keyword>
<organism evidence="18 19">
    <name type="scientific">Stutzerimonas stutzeri KOS6</name>
    <dbReference type="NCBI Taxonomy" id="1218352"/>
    <lineage>
        <taxon>Bacteria</taxon>
        <taxon>Pseudomonadati</taxon>
        <taxon>Pseudomonadota</taxon>
        <taxon>Gammaproteobacteria</taxon>
        <taxon>Pseudomonadales</taxon>
        <taxon>Pseudomonadaceae</taxon>
        <taxon>Stutzerimonas</taxon>
    </lineage>
</organism>
<feature type="binding site" evidence="15">
    <location>
        <position position="110"/>
    </location>
    <ligand>
        <name>DNA</name>
        <dbReference type="ChEBI" id="CHEBI:16991"/>
    </ligand>
</feature>
<evidence type="ECO:0000259" key="17">
    <source>
        <dbReference type="PROSITE" id="PS51068"/>
    </source>
</evidence>
<name>A0A061JUZ6_STUST</name>
<dbReference type="InterPro" id="IPR015886">
    <property type="entry name" value="H2TH_FPG"/>
</dbReference>
<evidence type="ECO:0000259" key="16">
    <source>
        <dbReference type="PROSITE" id="PS51066"/>
    </source>
</evidence>
<dbReference type="PROSITE" id="PS51066">
    <property type="entry name" value="ZF_FPG_2"/>
    <property type="match status" value="1"/>
</dbReference>
<keyword evidence="9 15" id="KW-0238">DNA-binding</keyword>
<feature type="domain" description="Formamidopyrimidine-DNA glycosylase catalytic" evidence="17">
    <location>
        <begin position="2"/>
        <end position="113"/>
    </location>
</feature>
<keyword evidence="7 15" id="KW-0378">Hydrolase</keyword>
<evidence type="ECO:0000256" key="7">
    <source>
        <dbReference type="ARBA" id="ARBA00022801"/>
    </source>
</evidence>
<feature type="domain" description="FPG-type" evidence="16">
    <location>
        <begin position="236"/>
        <end position="270"/>
    </location>
</feature>
<dbReference type="GO" id="GO:0003684">
    <property type="term" value="F:damaged DNA binding"/>
    <property type="evidence" value="ECO:0007669"/>
    <property type="project" value="InterPro"/>
</dbReference>
<comment type="subunit">
    <text evidence="3 15">Monomer.</text>
</comment>
<dbReference type="Pfam" id="PF01149">
    <property type="entry name" value="Fapy_DNA_glyco"/>
    <property type="match status" value="1"/>
</dbReference>
<keyword evidence="11 15" id="KW-0456">Lyase</keyword>
<dbReference type="InterPro" id="IPR000214">
    <property type="entry name" value="Znf_DNA_glyclase/AP_lyase"/>
</dbReference>
<evidence type="ECO:0000313" key="18">
    <source>
        <dbReference type="EMBL" id="EWC42114.1"/>
    </source>
</evidence>
<dbReference type="eggNOG" id="COG0266">
    <property type="taxonomic scope" value="Bacteria"/>
</dbReference>
<dbReference type="EMBL" id="AMCZ02000005">
    <property type="protein sequence ID" value="EWC42114.1"/>
    <property type="molecule type" value="Genomic_DNA"/>
</dbReference>
<feature type="binding site" evidence="15">
    <location>
        <position position="151"/>
    </location>
    <ligand>
        <name>DNA</name>
        <dbReference type="ChEBI" id="CHEBI:16991"/>
    </ligand>
</feature>
<dbReference type="FunFam" id="1.10.8.50:FF:000003">
    <property type="entry name" value="Formamidopyrimidine-DNA glycosylase"/>
    <property type="match status" value="1"/>
</dbReference>
<dbReference type="PROSITE" id="PS01242">
    <property type="entry name" value="ZF_FPG_1"/>
    <property type="match status" value="1"/>
</dbReference>
<dbReference type="SMART" id="SM00898">
    <property type="entry name" value="Fapy_DNA_glyco"/>
    <property type="match status" value="1"/>
</dbReference>
<keyword evidence="5 15" id="KW-0227">DNA damage</keyword>
<reference evidence="18 19" key="1">
    <citation type="journal article" date="2013" name="Genome Announc.">
        <title>Draft Genome of the Nitrogen-Fixing Bacterium Pseudomonas stutzeri Strain KOS6 Isolated from Industrial Hydrocarbon Sludge.</title>
        <authorList>
            <person name="Grigoryeva T.V."/>
            <person name="Laikov A.V."/>
            <person name="Naumova R.P."/>
            <person name="Manolov A.I."/>
            <person name="Larin A.K."/>
            <person name="Karpova I.Y."/>
            <person name="Semashko T.A."/>
            <person name="Alexeev D.G."/>
            <person name="Kostryukova E.S."/>
            <person name="Muller R."/>
            <person name="Govorun V.M."/>
        </authorList>
    </citation>
    <scope>NUCLEOTIDE SEQUENCE [LARGE SCALE GENOMIC DNA]</scope>
    <source>
        <strain evidence="18 19">KOS6</strain>
    </source>
</reference>
<dbReference type="NCBIfam" id="TIGR00577">
    <property type="entry name" value="fpg"/>
    <property type="match status" value="1"/>
</dbReference>
<dbReference type="OrthoDB" id="9800855at2"/>
<evidence type="ECO:0000256" key="11">
    <source>
        <dbReference type="ARBA" id="ARBA00023239"/>
    </source>
</evidence>
<feature type="active site" description="Schiff-base intermediate with DNA" evidence="15">
    <location>
        <position position="2"/>
    </location>
</feature>
<accession>A0A061JUZ6</accession>
<gene>
    <name evidence="15" type="primary">mutM</name>
    <name evidence="15" type="synonym">fpg</name>
    <name evidence="18" type="ORF">B597_005675</name>
</gene>
<dbReference type="Pfam" id="PF06827">
    <property type="entry name" value="zf-FPG_IleRS"/>
    <property type="match status" value="1"/>
</dbReference>
<dbReference type="InterPro" id="IPR020629">
    <property type="entry name" value="FPG_Glyclase"/>
</dbReference>
<comment type="catalytic activity">
    <reaction evidence="1 15">
        <text>Hydrolysis of DNA containing ring-opened 7-methylguanine residues, releasing 2,6-diamino-4-hydroxy-5-(N-methyl)formamidopyrimidine.</text>
        <dbReference type="EC" id="3.2.2.23"/>
    </reaction>
</comment>
<dbReference type="HOGENOM" id="CLU_038423_1_1_6"/>
<dbReference type="SMART" id="SM01232">
    <property type="entry name" value="H2TH"/>
    <property type="match status" value="1"/>
</dbReference>
<dbReference type="PANTHER" id="PTHR22993">
    <property type="entry name" value="FORMAMIDOPYRIMIDINE-DNA GLYCOSYLASE"/>
    <property type="match status" value="1"/>
</dbReference>
<dbReference type="InterPro" id="IPR035937">
    <property type="entry name" value="FPG_N"/>
</dbReference>
<keyword evidence="4 15" id="KW-0479">Metal-binding</keyword>
<comment type="function">
    <text evidence="15">Involved in base excision repair of DNA damaged by oxidation or by mutagenic agents. Acts as DNA glycosylase that recognizes and removes damaged bases. Has a preference for oxidized purines, such as 7,8-dihydro-8-oxoguanine (8-oxoG). Has AP (apurinic/apyrimidinic) lyase activity and introduces nicks in the DNA strand. Cleaves the DNA backbone by beta-delta elimination to generate a single-strand break at the site of the removed base with both 3'- and 5'-phosphates.</text>
</comment>
<evidence type="ECO:0000256" key="13">
    <source>
        <dbReference type="ARBA" id="ARBA00023295"/>
    </source>
</evidence>
<comment type="cofactor">
    <cofactor evidence="15">
        <name>Zn(2+)</name>
        <dbReference type="ChEBI" id="CHEBI:29105"/>
    </cofactor>
    <text evidence="15">Binds 1 zinc ion per subunit.</text>
</comment>
<dbReference type="FunFam" id="3.20.190.10:FF:000001">
    <property type="entry name" value="Formamidopyrimidine-DNA glycosylase"/>
    <property type="match status" value="1"/>
</dbReference>
<keyword evidence="12 15" id="KW-0511">Multifunctional enzyme</keyword>
<evidence type="ECO:0000256" key="4">
    <source>
        <dbReference type="ARBA" id="ARBA00022723"/>
    </source>
</evidence>
<dbReference type="SUPFAM" id="SSF46946">
    <property type="entry name" value="S13-like H2TH domain"/>
    <property type="match status" value="1"/>
</dbReference>
<feature type="active site" description="Proton donor" evidence="15">
    <location>
        <position position="3"/>
    </location>
</feature>
<dbReference type="InterPro" id="IPR010979">
    <property type="entry name" value="Ribosomal_uS13-like_H2TH"/>
</dbReference>
<keyword evidence="8 15" id="KW-0862">Zinc</keyword>
<dbReference type="Gene3D" id="3.20.190.10">
    <property type="entry name" value="MutM-like, N-terminal"/>
    <property type="match status" value="1"/>
</dbReference>
<dbReference type="Pfam" id="PF06831">
    <property type="entry name" value="H2TH"/>
    <property type="match status" value="1"/>
</dbReference>
<dbReference type="HAMAP" id="MF_00103">
    <property type="entry name" value="Fapy_DNA_glycosyl"/>
    <property type="match status" value="1"/>
</dbReference>
<feature type="active site" description="Proton donor; for beta-elimination activity" evidence="15">
    <location>
        <position position="58"/>
    </location>
</feature>
<feature type="binding site" evidence="15">
    <location>
        <position position="91"/>
    </location>
    <ligand>
        <name>DNA</name>
        <dbReference type="ChEBI" id="CHEBI:16991"/>
    </ligand>
</feature>
<dbReference type="SUPFAM" id="SSF57716">
    <property type="entry name" value="Glucocorticoid receptor-like (DNA-binding domain)"/>
    <property type="match status" value="1"/>
</dbReference>
<dbReference type="Gene3D" id="1.10.8.50">
    <property type="match status" value="1"/>
</dbReference>
<proteinExistence type="inferred from homology"/>
<dbReference type="GO" id="GO:0008270">
    <property type="term" value="F:zinc ion binding"/>
    <property type="evidence" value="ECO:0007669"/>
    <property type="project" value="UniProtKB-UniRule"/>
</dbReference>
<evidence type="ECO:0000256" key="15">
    <source>
        <dbReference type="HAMAP-Rule" id="MF_00103"/>
    </source>
</evidence>
<dbReference type="GO" id="GO:0034039">
    <property type="term" value="F:8-oxo-7,8-dihydroguanine DNA N-glycosylase activity"/>
    <property type="evidence" value="ECO:0007669"/>
    <property type="project" value="TreeGrafter"/>
</dbReference>
<feature type="active site" description="Proton donor; for delta-elimination activity" evidence="15">
    <location>
        <position position="260"/>
    </location>
</feature>
<evidence type="ECO:0000256" key="5">
    <source>
        <dbReference type="ARBA" id="ARBA00022763"/>
    </source>
</evidence>
<dbReference type="InterPro" id="IPR010663">
    <property type="entry name" value="Znf_FPG/IleRS"/>
</dbReference>
<dbReference type="Proteomes" id="UP000026923">
    <property type="component" value="Unassembled WGS sequence"/>
</dbReference>
<keyword evidence="13 15" id="KW-0326">Glycosidase</keyword>
<evidence type="ECO:0000256" key="10">
    <source>
        <dbReference type="ARBA" id="ARBA00023204"/>
    </source>
</evidence>
<evidence type="ECO:0000256" key="8">
    <source>
        <dbReference type="ARBA" id="ARBA00022833"/>
    </source>
</evidence>
<dbReference type="GO" id="GO:0006284">
    <property type="term" value="P:base-excision repair"/>
    <property type="evidence" value="ECO:0007669"/>
    <property type="project" value="InterPro"/>
</dbReference>
<dbReference type="EC" id="3.2.2.23" evidence="15"/>
<comment type="similarity">
    <text evidence="2 15">Belongs to the FPG family.</text>
</comment>